<dbReference type="InterPro" id="IPR025297">
    <property type="entry name" value="DUF4159"/>
</dbReference>
<reference evidence="2" key="1">
    <citation type="journal article" date="2020" name="mSystems">
        <title>Genome- and Community-Level Interaction Insights into Carbon Utilization and Element Cycling Functions of Hydrothermarchaeota in Hydrothermal Sediment.</title>
        <authorList>
            <person name="Zhou Z."/>
            <person name="Liu Y."/>
            <person name="Xu W."/>
            <person name="Pan J."/>
            <person name="Luo Z.H."/>
            <person name="Li M."/>
        </authorList>
    </citation>
    <scope>NUCLEOTIDE SEQUENCE [LARGE SCALE GENOMIC DNA]</scope>
    <source>
        <strain evidence="2">HyVt-102</strain>
    </source>
</reference>
<dbReference type="Gene3D" id="3.40.50.12140">
    <property type="entry name" value="Domain of unknown function DUF4159"/>
    <property type="match status" value="1"/>
</dbReference>
<accession>A0A7C0ZCM3</accession>
<organism evidence="2">
    <name type="scientific">candidate division WOR-3 bacterium</name>
    <dbReference type="NCBI Taxonomy" id="2052148"/>
    <lineage>
        <taxon>Bacteria</taxon>
        <taxon>Bacteria division WOR-3</taxon>
    </lineage>
</organism>
<gene>
    <name evidence="2" type="ORF">ENF18_01950</name>
</gene>
<dbReference type="Pfam" id="PF13709">
    <property type="entry name" value="DUF4159"/>
    <property type="match status" value="1"/>
</dbReference>
<comment type="caution">
    <text evidence="2">The sequence shown here is derived from an EMBL/GenBank/DDBJ whole genome shotgun (WGS) entry which is preliminary data.</text>
</comment>
<evidence type="ECO:0000313" key="2">
    <source>
        <dbReference type="EMBL" id="HDI82539.1"/>
    </source>
</evidence>
<feature type="non-terminal residue" evidence="2">
    <location>
        <position position="124"/>
    </location>
</feature>
<dbReference type="EMBL" id="DQWE01000086">
    <property type="protein sequence ID" value="HDI82539.1"/>
    <property type="molecule type" value="Genomic_DNA"/>
</dbReference>
<feature type="domain" description="DUF4159" evidence="1">
    <location>
        <begin position="15"/>
        <end position="124"/>
    </location>
</feature>
<name>A0A7C0ZCM3_UNCW3</name>
<sequence length="124" mass="14512">MNWVLSLLLVSQIQIVRVKYNGGDWYNDPSIIPNMLREFQKRTGIETSPREVVLSLHSPEIFFYPFLFITGHGKINLSEEEIKNLRKYLYSGGFVYADDDYGMDEYFRRLVAKAFPESKLILLP</sequence>
<protein>
    <submittedName>
        <fullName evidence="2">DUF4159 domain-containing protein</fullName>
    </submittedName>
</protein>
<evidence type="ECO:0000259" key="1">
    <source>
        <dbReference type="Pfam" id="PF13709"/>
    </source>
</evidence>
<dbReference type="AlphaFoldDB" id="A0A7C0ZCM3"/>
<proteinExistence type="predicted"/>
<dbReference type="Proteomes" id="UP000885847">
    <property type="component" value="Unassembled WGS sequence"/>
</dbReference>